<dbReference type="InterPro" id="IPR010520">
    <property type="entry name" value="FrsA-like"/>
</dbReference>
<accession>A0AA41W8A2</accession>
<comment type="caution">
    <text evidence="2">The sequence shown here is derived from an EMBL/GenBank/DDBJ whole genome shotgun (WGS) entry which is preliminary data.</text>
</comment>
<dbReference type="SUPFAM" id="SSF53474">
    <property type="entry name" value="alpha/beta-Hydrolases"/>
    <property type="match status" value="1"/>
</dbReference>
<proteinExistence type="predicted"/>
<keyword evidence="3" id="KW-1185">Reference proteome</keyword>
<dbReference type="Gene3D" id="3.40.50.1820">
    <property type="entry name" value="alpha/beta hydrolase"/>
    <property type="match status" value="1"/>
</dbReference>
<dbReference type="InterPro" id="IPR050261">
    <property type="entry name" value="FrsA_esterase"/>
</dbReference>
<dbReference type="AlphaFoldDB" id="A0AA41W8A2"/>
<dbReference type="RefSeq" id="WP_251261676.1">
    <property type="nucleotide sequence ID" value="NZ_JAMQGP010000004.1"/>
</dbReference>
<dbReference type="PANTHER" id="PTHR22946:SF4">
    <property type="entry name" value="ESTERASE FRSA"/>
    <property type="match status" value="1"/>
</dbReference>
<dbReference type="Pfam" id="PF06500">
    <property type="entry name" value="FrsA-like"/>
    <property type="match status" value="1"/>
</dbReference>
<sequence length="412" mass="45479">MPMVDMKEDSPATINSMQRKQALETSGVVNSEAGQHSVKPGWYREMRVFKWSWQGLSPLLIQEVQARIAVSNNERTHADLIDTVKGYRPGNWIYEWSQEAALRMMDGKRALEVADLELAKHHFLQSCLLYTVAGHPHLRGDKLANDAHLLANQAYQQAGLLLPNPLKIERVPFQGREVQCYLHLPKTDDPVPLVIMAGGGDALQTDYLRVFQDFLEPKGVALLTVDMPGIGYSAHWTLSQETSALYEAVVEHMSESPYVLADKIALMGLRIGGHAAVRTAVMMPDKVAAVAAIGAVVHDALVEPKVETRVSQMLIDEIASRLGVDSARPHLLAATLTNYSLRRQGLLGLRKINVPMLGIAHPQDLFGTVEDAKLIAQSSYGGEVHLLKRPTFASAYDAAFAKACDWITRHLT</sequence>
<organism evidence="2 3">
    <name type="scientific">Echinimonas agarilytica</name>
    <dbReference type="NCBI Taxonomy" id="1215918"/>
    <lineage>
        <taxon>Bacteria</taxon>
        <taxon>Pseudomonadati</taxon>
        <taxon>Pseudomonadota</taxon>
        <taxon>Gammaproteobacteria</taxon>
        <taxon>Alteromonadales</taxon>
        <taxon>Echinimonadaceae</taxon>
        <taxon>Echinimonas</taxon>
    </lineage>
</organism>
<evidence type="ECO:0000313" key="2">
    <source>
        <dbReference type="EMBL" id="MCM2680256.1"/>
    </source>
</evidence>
<dbReference type="PANTHER" id="PTHR22946">
    <property type="entry name" value="DIENELACTONE HYDROLASE DOMAIN-CONTAINING PROTEIN-RELATED"/>
    <property type="match status" value="1"/>
</dbReference>
<reference evidence="2 3" key="1">
    <citation type="journal article" date="2013" name="Antonie Van Leeuwenhoek">
        <title>Echinimonas agarilytica gen. nov., sp. nov., a new gammaproteobacterium isolated from the sea urchin Strongylocentrotus intermedius.</title>
        <authorList>
            <person name="Nedashkovskaya O.I."/>
            <person name="Stenkova A.M."/>
            <person name="Zhukova N.V."/>
            <person name="Van Trappen S."/>
            <person name="Lee J.S."/>
            <person name="Kim S.B."/>
        </authorList>
    </citation>
    <scope>NUCLEOTIDE SEQUENCE [LARGE SCALE GENOMIC DNA]</scope>
    <source>
        <strain evidence="2 3">KMM 6351</strain>
    </source>
</reference>
<evidence type="ECO:0000313" key="3">
    <source>
        <dbReference type="Proteomes" id="UP001165393"/>
    </source>
</evidence>
<dbReference type="Proteomes" id="UP001165393">
    <property type="component" value="Unassembled WGS sequence"/>
</dbReference>
<gene>
    <name evidence="2" type="ORF">NAF29_11315</name>
</gene>
<protein>
    <submittedName>
        <fullName evidence="2">Alpha/beta hydrolase</fullName>
    </submittedName>
</protein>
<dbReference type="EMBL" id="JAMQGP010000004">
    <property type="protein sequence ID" value="MCM2680256.1"/>
    <property type="molecule type" value="Genomic_DNA"/>
</dbReference>
<evidence type="ECO:0000256" key="1">
    <source>
        <dbReference type="ARBA" id="ARBA00022801"/>
    </source>
</evidence>
<name>A0AA41W8A2_9GAMM</name>
<dbReference type="InterPro" id="IPR029058">
    <property type="entry name" value="AB_hydrolase_fold"/>
</dbReference>
<keyword evidence="1 2" id="KW-0378">Hydrolase</keyword>
<dbReference type="GO" id="GO:0016787">
    <property type="term" value="F:hydrolase activity"/>
    <property type="evidence" value="ECO:0007669"/>
    <property type="project" value="UniProtKB-KW"/>
</dbReference>